<accession>A0A0A7E8J0</accession>
<evidence type="ECO:0000256" key="2">
    <source>
        <dbReference type="ARBA" id="ARBA00004225"/>
    </source>
</evidence>
<organism evidence="20">
    <name type="scientific">Cryptotermes secundus</name>
    <dbReference type="NCBI Taxonomy" id="105785"/>
    <lineage>
        <taxon>Eukaryota</taxon>
        <taxon>Metazoa</taxon>
        <taxon>Ecdysozoa</taxon>
        <taxon>Arthropoda</taxon>
        <taxon>Hexapoda</taxon>
        <taxon>Insecta</taxon>
        <taxon>Pterygota</taxon>
        <taxon>Neoptera</taxon>
        <taxon>Polyneoptera</taxon>
        <taxon>Dictyoptera</taxon>
        <taxon>Blattodea</taxon>
        <taxon>Blattoidea</taxon>
        <taxon>Termitoidae</taxon>
        <taxon>Kalotermitidae</taxon>
        <taxon>Cryptotermitinae</taxon>
        <taxon>Cryptotermes</taxon>
    </lineage>
</organism>
<keyword evidence="12 17" id="KW-0520">NAD</keyword>
<keyword evidence="10 17" id="KW-0249">Electron transport</keyword>
<comment type="function">
    <text evidence="1">Core subunit of the mitochondrial membrane respiratory chain NADH dehydrogenase (Complex I) that is believed to belong to the minimal assembly required for catalysis. Complex I functions in the transfer of electrons from NADH to the respiratory chain. The immediate electron acceptor for the enzyme is believed to be ubiquinone.</text>
</comment>
<sequence length="445" mass="50018">MLSFLFPLFFLIPLCFLVDGWWLVHGLFFMTSFSFFFIFPCFMGWGSISYMFGCDYLSYGLILLSLWICVLMIMASEPIFRSSYYSGLFLFFVVLLVIFLFCTFGSVGLFSFYIFFESSLIPTVFIILGWGYQPERLQAGVYLLFYTLLASLPLLVGIFFVFSSLCSVSFFILSGVKGFSGFLYFCMIFAFLVSMPMFLVHLWLPKAHVEAPVSGSMILAGVLLKLGGYGLLRVFPILVSFFNFGLVWVSVSLVGGFLVSLICMRQTDLKSLIAYSSVAHMGLVIGGIMTLSYWGACGSFALMVAHGLCSSGLFCLANISYERTGSRSLLISRGLLSFMPSMAFWWFMLSACNMAAPPSLNLLGEISLLNSLVSWSWVSMLFLVILSFFSAAYTLYLFSYSQHGAYYSGVYSCSLGYSREFLLLFLHWLPLNLFVMKGDVVVLWL</sequence>
<evidence type="ECO:0000256" key="3">
    <source>
        <dbReference type="ARBA" id="ARBA00009025"/>
    </source>
</evidence>
<evidence type="ECO:0000256" key="4">
    <source>
        <dbReference type="ARBA" id="ARBA00012944"/>
    </source>
</evidence>
<keyword evidence="11 17" id="KW-1133">Transmembrane helix</keyword>
<feature type="transmembrane region" description="Helical" evidence="17">
    <location>
        <begin position="241"/>
        <end position="263"/>
    </location>
</feature>
<feature type="transmembrane region" description="Helical" evidence="17">
    <location>
        <begin position="376"/>
        <end position="400"/>
    </location>
</feature>
<proteinExistence type="inferred from homology"/>
<gene>
    <name evidence="20" type="primary">nad4</name>
</gene>
<protein>
    <recommendedName>
        <fullName evidence="5 17">NADH-ubiquinone oxidoreductase chain 4</fullName>
        <ecNumber evidence="4 17">7.1.1.2</ecNumber>
    </recommendedName>
</protein>
<dbReference type="InterPro" id="IPR003918">
    <property type="entry name" value="NADH_UbQ_OxRdtase"/>
</dbReference>
<evidence type="ECO:0000256" key="1">
    <source>
        <dbReference type="ARBA" id="ARBA00003257"/>
    </source>
</evidence>
<dbReference type="GO" id="GO:0048039">
    <property type="term" value="F:ubiquinone binding"/>
    <property type="evidence" value="ECO:0007669"/>
    <property type="project" value="TreeGrafter"/>
</dbReference>
<evidence type="ECO:0000256" key="13">
    <source>
        <dbReference type="ARBA" id="ARBA00023075"/>
    </source>
</evidence>
<keyword evidence="14 17" id="KW-0496">Mitochondrion</keyword>
<feature type="transmembrane region" description="Helical" evidence="17">
    <location>
        <begin position="333"/>
        <end position="356"/>
    </location>
</feature>
<feature type="domain" description="NADH:ubiquinone oxidoreductase chain 4 N-terminal" evidence="19">
    <location>
        <begin position="1"/>
        <end position="103"/>
    </location>
</feature>
<keyword evidence="8 17" id="KW-0812">Transmembrane</keyword>
<keyword evidence="7 17" id="KW-0679">Respiratory chain</keyword>
<feature type="transmembrane region" description="Helical" evidence="17">
    <location>
        <begin position="300"/>
        <end position="321"/>
    </location>
</feature>
<evidence type="ECO:0000256" key="9">
    <source>
        <dbReference type="ARBA" id="ARBA00022967"/>
    </source>
</evidence>
<name>A0A0A7E8J0_9NEOP</name>
<feature type="transmembrane region" description="Helical" evidence="17">
    <location>
        <begin position="56"/>
        <end position="75"/>
    </location>
</feature>
<feature type="transmembrane region" description="Helical" evidence="17">
    <location>
        <begin position="112"/>
        <end position="131"/>
    </location>
</feature>
<comment type="similarity">
    <text evidence="3 17">Belongs to the complex I subunit 4 family.</text>
</comment>
<dbReference type="InterPro" id="IPR000260">
    <property type="entry name" value="NADH4_N"/>
</dbReference>
<dbReference type="Pfam" id="PF01059">
    <property type="entry name" value="Oxidored_q5_N"/>
    <property type="match status" value="1"/>
</dbReference>
<feature type="domain" description="NADH:quinone oxidoreductase/Mrp antiporter transmembrane" evidence="18">
    <location>
        <begin position="109"/>
        <end position="390"/>
    </location>
</feature>
<evidence type="ECO:0000256" key="10">
    <source>
        <dbReference type="ARBA" id="ARBA00022982"/>
    </source>
</evidence>
<evidence type="ECO:0000256" key="15">
    <source>
        <dbReference type="ARBA" id="ARBA00023136"/>
    </source>
</evidence>
<dbReference type="GO" id="GO:0015990">
    <property type="term" value="P:electron transport coupled proton transport"/>
    <property type="evidence" value="ECO:0007669"/>
    <property type="project" value="TreeGrafter"/>
</dbReference>
<dbReference type="AlphaFoldDB" id="A0A0A7E8J0"/>
<dbReference type="PRINTS" id="PR01437">
    <property type="entry name" value="NUOXDRDTASE4"/>
</dbReference>
<comment type="function">
    <text evidence="17">Core subunit of the mitochondrial membrane respiratory chain NADH dehydrogenase (Complex I) which catalyzes electron transfer from NADH through the respiratory chain, using ubiquinone as an electron acceptor. Essential for the catalytic activity and assembly of complex I.</text>
</comment>
<feature type="transmembrane region" description="Helical" evidence="17">
    <location>
        <begin position="6"/>
        <end position="24"/>
    </location>
</feature>
<dbReference type="GO" id="GO:0031966">
    <property type="term" value="C:mitochondrial membrane"/>
    <property type="evidence" value="ECO:0007669"/>
    <property type="project" value="UniProtKB-SubCell"/>
</dbReference>
<evidence type="ECO:0000256" key="5">
    <source>
        <dbReference type="ARBA" id="ARBA00021006"/>
    </source>
</evidence>
<dbReference type="GO" id="GO:0008137">
    <property type="term" value="F:NADH dehydrogenase (ubiquinone) activity"/>
    <property type="evidence" value="ECO:0007669"/>
    <property type="project" value="UniProtKB-UniRule"/>
</dbReference>
<keyword evidence="15 17" id="KW-0472">Membrane</keyword>
<geneLocation type="mitochondrion" evidence="20"/>
<evidence type="ECO:0000313" key="20">
    <source>
        <dbReference type="EMBL" id="AIY61927.1"/>
    </source>
</evidence>
<evidence type="ECO:0000256" key="7">
    <source>
        <dbReference type="ARBA" id="ARBA00022660"/>
    </source>
</evidence>
<comment type="subcellular location">
    <subcellularLocation>
        <location evidence="2 17">Mitochondrion membrane</location>
        <topology evidence="2 17">Multi-pass membrane protein</topology>
    </subcellularLocation>
</comment>
<keyword evidence="6 17" id="KW-0813">Transport</keyword>
<feature type="transmembrane region" description="Helical" evidence="17">
    <location>
        <begin position="31"/>
        <end position="50"/>
    </location>
</feature>
<evidence type="ECO:0000256" key="12">
    <source>
        <dbReference type="ARBA" id="ARBA00023027"/>
    </source>
</evidence>
<feature type="transmembrane region" description="Helical" evidence="17">
    <location>
        <begin position="182"/>
        <end position="204"/>
    </location>
</feature>
<dbReference type="EC" id="7.1.1.2" evidence="4 17"/>
<evidence type="ECO:0000256" key="11">
    <source>
        <dbReference type="ARBA" id="ARBA00022989"/>
    </source>
</evidence>
<keyword evidence="9" id="KW-1278">Translocase</keyword>
<feature type="transmembrane region" description="Helical" evidence="17">
    <location>
        <begin position="272"/>
        <end position="294"/>
    </location>
</feature>
<feature type="transmembrane region" description="Helical" evidence="17">
    <location>
        <begin position="421"/>
        <end position="444"/>
    </location>
</feature>
<evidence type="ECO:0000256" key="6">
    <source>
        <dbReference type="ARBA" id="ARBA00022448"/>
    </source>
</evidence>
<dbReference type="InterPro" id="IPR001750">
    <property type="entry name" value="ND/Mrp_TM"/>
</dbReference>
<dbReference type="PANTHER" id="PTHR43507:SF20">
    <property type="entry name" value="NADH-UBIQUINONE OXIDOREDUCTASE CHAIN 4"/>
    <property type="match status" value="1"/>
</dbReference>
<evidence type="ECO:0000259" key="18">
    <source>
        <dbReference type="Pfam" id="PF00361"/>
    </source>
</evidence>
<reference evidence="20" key="1">
    <citation type="submission" date="2014-10" db="EMBL/GenBank/DDBJ databases">
        <title>The evolutionary history of termites as inferred from 66 mitochondrial genomes.</title>
        <authorList>
            <person name="Bourguignon T."/>
            <person name="Lo N."/>
            <person name="Cameron S.L."/>
            <person name="Sobotnik J."/>
            <person name="Hayashi Y."/>
            <person name="Shigenobu S."/>
            <person name="Watanabe D."/>
            <person name="Roisin Y."/>
            <person name="Miura T."/>
            <person name="Evans T.A."/>
        </authorList>
    </citation>
    <scope>NUCLEOTIDE SEQUENCE</scope>
</reference>
<dbReference type="GO" id="GO:0042773">
    <property type="term" value="P:ATP synthesis coupled electron transport"/>
    <property type="evidence" value="ECO:0007669"/>
    <property type="project" value="InterPro"/>
</dbReference>
<evidence type="ECO:0000256" key="8">
    <source>
        <dbReference type="ARBA" id="ARBA00022692"/>
    </source>
</evidence>
<feature type="transmembrane region" description="Helical" evidence="17">
    <location>
        <begin position="143"/>
        <end position="176"/>
    </location>
</feature>
<evidence type="ECO:0000256" key="17">
    <source>
        <dbReference type="RuleBase" id="RU003297"/>
    </source>
</evidence>
<evidence type="ECO:0000256" key="16">
    <source>
        <dbReference type="ARBA" id="ARBA00049551"/>
    </source>
</evidence>
<evidence type="ECO:0000256" key="14">
    <source>
        <dbReference type="ARBA" id="ARBA00023128"/>
    </source>
</evidence>
<keyword evidence="13 17" id="KW-0830">Ubiquinone</keyword>
<dbReference type="GO" id="GO:0003954">
    <property type="term" value="F:NADH dehydrogenase activity"/>
    <property type="evidence" value="ECO:0007669"/>
    <property type="project" value="TreeGrafter"/>
</dbReference>
<feature type="transmembrane region" description="Helical" evidence="17">
    <location>
        <begin position="87"/>
        <end position="106"/>
    </location>
</feature>
<dbReference type="PANTHER" id="PTHR43507">
    <property type="entry name" value="NADH-UBIQUINONE OXIDOREDUCTASE CHAIN 4"/>
    <property type="match status" value="1"/>
</dbReference>
<dbReference type="Pfam" id="PF00361">
    <property type="entry name" value="Proton_antipo_M"/>
    <property type="match status" value="1"/>
</dbReference>
<feature type="transmembrane region" description="Helical" evidence="17">
    <location>
        <begin position="216"/>
        <end position="235"/>
    </location>
</feature>
<evidence type="ECO:0000259" key="19">
    <source>
        <dbReference type="Pfam" id="PF01059"/>
    </source>
</evidence>
<dbReference type="EMBL" id="KP026283">
    <property type="protein sequence ID" value="AIY61927.1"/>
    <property type="molecule type" value="Genomic_DNA"/>
</dbReference>
<comment type="catalytic activity">
    <reaction evidence="16 17">
        <text>a ubiquinone + NADH + 5 H(+)(in) = a ubiquinol + NAD(+) + 4 H(+)(out)</text>
        <dbReference type="Rhea" id="RHEA:29091"/>
        <dbReference type="Rhea" id="RHEA-COMP:9565"/>
        <dbReference type="Rhea" id="RHEA-COMP:9566"/>
        <dbReference type="ChEBI" id="CHEBI:15378"/>
        <dbReference type="ChEBI" id="CHEBI:16389"/>
        <dbReference type="ChEBI" id="CHEBI:17976"/>
        <dbReference type="ChEBI" id="CHEBI:57540"/>
        <dbReference type="ChEBI" id="CHEBI:57945"/>
        <dbReference type="EC" id="7.1.1.2"/>
    </reaction>
</comment>